<keyword evidence="2" id="KW-1185">Reference proteome</keyword>
<accession>A0ACC2T1Z3</accession>
<reference evidence="1" key="1">
    <citation type="submission" date="2022-04" db="EMBL/GenBank/DDBJ databases">
        <title>Genome of the entomopathogenic fungus Entomophthora muscae.</title>
        <authorList>
            <person name="Elya C."/>
            <person name="Lovett B.R."/>
            <person name="Lee E."/>
            <person name="Macias A.M."/>
            <person name="Hajek A.E."/>
            <person name="De Bivort B.L."/>
            <person name="Kasson M.T."/>
            <person name="De Fine Licht H.H."/>
            <person name="Stajich J.E."/>
        </authorList>
    </citation>
    <scope>NUCLEOTIDE SEQUENCE</scope>
    <source>
        <strain evidence="1">Berkeley</strain>
    </source>
</reference>
<evidence type="ECO:0000313" key="1">
    <source>
        <dbReference type="EMBL" id="KAJ9068577.1"/>
    </source>
</evidence>
<name>A0ACC2T1Z3_9FUNG</name>
<comment type="caution">
    <text evidence="1">The sequence shown here is derived from an EMBL/GenBank/DDBJ whole genome shotgun (WGS) entry which is preliminary data.</text>
</comment>
<sequence>MKICFSTNNSRQPPPIQTGRSEEYEVKYIHSNRTHYQKPQYYAKWKGYPIEESKWEPLINLVNAMEAVQLHLDKKNLKEGLPGKEGDGVRIDNSFTPETQAQGQDSNPDPDSLRAARPGD</sequence>
<dbReference type="EMBL" id="QTSX02003715">
    <property type="protein sequence ID" value="KAJ9068577.1"/>
    <property type="molecule type" value="Genomic_DNA"/>
</dbReference>
<evidence type="ECO:0000313" key="2">
    <source>
        <dbReference type="Proteomes" id="UP001165960"/>
    </source>
</evidence>
<organism evidence="1 2">
    <name type="scientific">Entomophthora muscae</name>
    <dbReference type="NCBI Taxonomy" id="34485"/>
    <lineage>
        <taxon>Eukaryota</taxon>
        <taxon>Fungi</taxon>
        <taxon>Fungi incertae sedis</taxon>
        <taxon>Zoopagomycota</taxon>
        <taxon>Entomophthoromycotina</taxon>
        <taxon>Entomophthoromycetes</taxon>
        <taxon>Entomophthorales</taxon>
        <taxon>Entomophthoraceae</taxon>
        <taxon>Entomophthora</taxon>
    </lineage>
</organism>
<dbReference type="Proteomes" id="UP001165960">
    <property type="component" value="Unassembled WGS sequence"/>
</dbReference>
<proteinExistence type="predicted"/>
<protein>
    <submittedName>
        <fullName evidence="1">M-phase phosphoprotein 8</fullName>
    </submittedName>
</protein>
<gene>
    <name evidence="1" type="primary">MPP8_25</name>
    <name evidence="1" type="ORF">DSO57_1027258</name>
</gene>